<accession>A0ABR1W9P1</accession>
<comment type="caution">
    <text evidence="2">The sequence shown here is derived from an EMBL/GenBank/DDBJ whole genome shotgun (WGS) entry which is preliminary data.</text>
</comment>
<gene>
    <name evidence="2" type="ORF">PG997_008001</name>
</gene>
<proteinExistence type="predicted"/>
<dbReference type="Proteomes" id="UP001433268">
    <property type="component" value="Unassembled WGS sequence"/>
</dbReference>
<feature type="signal peptide" evidence="1">
    <location>
        <begin position="1"/>
        <end position="20"/>
    </location>
</feature>
<keyword evidence="1" id="KW-0732">Signal</keyword>
<reference evidence="2 3" key="1">
    <citation type="submission" date="2023-01" db="EMBL/GenBank/DDBJ databases">
        <title>Analysis of 21 Apiospora genomes using comparative genomics revels a genus with tremendous synthesis potential of carbohydrate active enzymes and secondary metabolites.</title>
        <authorList>
            <person name="Sorensen T."/>
        </authorList>
    </citation>
    <scope>NUCLEOTIDE SEQUENCE [LARGE SCALE GENOMIC DNA]</scope>
    <source>
        <strain evidence="2 3">CBS 114990</strain>
    </source>
</reference>
<evidence type="ECO:0000313" key="3">
    <source>
        <dbReference type="Proteomes" id="UP001433268"/>
    </source>
</evidence>
<organism evidence="2 3">
    <name type="scientific">Apiospora hydei</name>
    <dbReference type="NCBI Taxonomy" id="1337664"/>
    <lineage>
        <taxon>Eukaryota</taxon>
        <taxon>Fungi</taxon>
        <taxon>Dikarya</taxon>
        <taxon>Ascomycota</taxon>
        <taxon>Pezizomycotina</taxon>
        <taxon>Sordariomycetes</taxon>
        <taxon>Xylariomycetidae</taxon>
        <taxon>Amphisphaeriales</taxon>
        <taxon>Apiosporaceae</taxon>
        <taxon>Apiospora</taxon>
    </lineage>
</organism>
<dbReference type="GeneID" id="92045376"/>
<feature type="chain" id="PRO_5045359757" evidence="1">
    <location>
        <begin position="21"/>
        <end position="193"/>
    </location>
</feature>
<keyword evidence="3" id="KW-1185">Reference proteome</keyword>
<protein>
    <submittedName>
        <fullName evidence="2">Uncharacterized protein</fullName>
    </submittedName>
</protein>
<evidence type="ECO:0000256" key="1">
    <source>
        <dbReference type="SAM" id="SignalP"/>
    </source>
</evidence>
<dbReference type="RefSeq" id="XP_066667658.1">
    <property type="nucleotide sequence ID" value="XM_066812316.1"/>
</dbReference>
<dbReference type="EMBL" id="JAQQWN010000006">
    <property type="protein sequence ID" value="KAK8080183.1"/>
    <property type="molecule type" value="Genomic_DNA"/>
</dbReference>
<sequence>MVSTTTLVAWLLGMATSLLASPISGPQGNMTLTVLSLEDGPDGPGLVNTSAVNDSCKGCGVQPPGYTSGCDAWYHQIDDAKFEAALTRFGQLNDEAPNHILKGKSITAVKYEDLVVWACNCGWAQDFPMDQLALVRSVLRRECPPETEGAVCSSGWVYFKDWRKGLNVDTLDSFEQRRSEDISYLCGRSCLAW</sequence>
<evidence type="ECO:0000313" key="2">
    <source>
        <dbReference type="EMBL" id="KAK8080183.1"/>
    </source>
</evidence>
<name>A0ABR1W9P1_9PEZI</name>